<name>A0A0A8ZNI0_ARUDO</name>
<sequence length="17" mass="1885">MGQSKRKLETCAVVFTS</sequence>
<reference evidence="1" key="1">
    <citation type="submission" date="2014-09" db="EMBL/GenBank/DDBJ databases">
        <authorList>
            <person name="Magalhaes I.L.F."/>
            <person name="Oliveira U."/>
            <person name="Santos F.R."/>
            <person name="Vidigal T.H.D.A."/>
            <person name="Brescovit A.D."/>
            <person name="Santos A.J."/>
        </authorList>
    </citation>
    <scope>NUCLEOTIDE SEQUENCE</scope>
    <source>
        <tissue evidence="1">Shoot tissue taken approximately 20 cm above the soil surface</tissue>
    </source>
</reference>
<accession>A0A0A8ZNI0</accession>
<proteinExistence type="predicted"/>
<protein>
    <submittedName>
        <fullName evidence="1">Uncharacterized protein</fullName>
    </submittedName>
</protein>
<reference evidence="1" key="2">
    <citation type="journal article" date="2015" name="Data Brief">
        <title>Shoot transcriptome of the giant reed, Arundo donax.</title>
        <authorList>
            <person name="Barrero R.A."/>
            <person name="Guerrero F.D."/>
            <person name="Moolhuijzen P."/>
            <person name="Goolsby J.A."/>
            <person name="Tidwell J."/>
            <person name="Bellgard S.E."/>
            <person name="Bellgard M.I."/>
        </authorList>
    </citation>
    <scope>NUCLEOTIDE SEQUENCE</scope>
    <source>
        <tissue evidence="1">Shoot tissue taken approximately 20 cm above the soil surface</tissue>
    </source>
</reference>
<evidence type="ECO:0000313" key="1">
    <source>
        <dbReference type="EMBL" id="JAD39233.1"/>
    </source>
</evidence>
<dbReference type="AlphaFoldDB" id="A0A0A8ZNI0"/>
<organism evidence="1">
    <name type="scientific">Arundo donax</name>
    <name type="common">Giant reed</name>
    <name type="synonym">Donax arundinaceus</name>
    <dbReference type="NCBI Taxonomy" id="35708"/>
    <lineage>
        <taxon>Eukaryota</taxon>
        <taxon>Viridiplantae</taxon>
        <taxon>Streptophyta</taxon>
        <taxon>Embryophyta</taxon>
        <taxon>Tracheophyta</taxon>
        <taxon>Spermatophyta</taxon>
        <taxon>Magnoliopsida</taxon>
        <taxon>Liliopsida</taxon>
        <taxon>Poales</taxon>
        <taxon>Poaceae</taxon>
        <taxon>PACMAD clade</taxon>
        <taxon>Arundinoideae</taxon>
        <taxon>Arundineae</taxon>
        <taxon>Arundo</taxon>
    </lineage>
</organism>
<dbReference type="EMBL" id="GBRH01258662">
    <property type="protein sequence ID" value="JAD39233.1"/>
    <property type="molecule type" value="Transcribed_RNA"/>
</dbReference>